<dbReference type="SUPFAM" id="SSF54909">
    <property type="entry name" value="Dimeric alpha+beta barrel"/>
    <property type="match status" value="1"/>
</dbReference>
<dbReference type="RefSeq" id="WP_307561165.1">
    <property type="nucleotide sequence ID" value="NZ_JAUSQU010000001.1"/>
</dbReference>
<proteinExistence type="predicted"/>
<dbReference type="GO" id="GO:0004497">
    <property type="term" value="F:monooxygenase activity"/>
    <property type="evidence" value="ECO:0007669"/>
    <property type="project" value="UniProtKB-KW"/>
</dbReference>
<dbReference type="Gene3D" id="3.30.70.100">
    <property type="match status" value="1"/>
</dbReference>
<keyword evidence="3" id="KW-1185">Reference proteome</keyword>
<evidence type="ECO:0000313" key="2">
    <source>
        <dbReference type="EMBL" id="MDP9845488.1"/>
    </source>
</evidence>
<evidence type="ECO:0000313" key="3">
    <source>
        <dbReference type="Proteomes" id="UP001225356"/>
    </source>
</evidence>
<accession>A0ABT9QFF5</accession>
<dbReference type="InterPro" id="IPR011008">
    <property type="entry name" value="Dimeric_a/b-barrel"/>
</dbReference>
<keyword evidence="2" id="KW-0503">Monooxygenase</keyword>
<comment type="caution">
    <text evidence="2">The sequence shown here is derived from an EMBL/GenBank/DDBJ whole genome shotgun (WGS) entry which is preliminary data.</text>
</comment>
<dbReference type="EMBL" id="JAUSQU010000001">
    <property type="protein sequence ID" value="MDP9845488.1"/>
    <property type="molecule type" value="Genomic_DNA"/>
</dbReference>
<reference evidence="2 3" key="1">
    <citation type="submission" date="2023-07" db="EMBL/GenBank/DDBJ databases">
        <title>Sequencing the genomes of 1000 actinobacteria strains.</title>
        <authorList>
            <person name="Klenk H.-P."/>
        </authorList>
    </citation>
    <scope>NUCLEOTIDE SEQUENCE [LARGE SCALE GENOMIC DNA]</scope>
    <source>
        <strain evidence="2 3">DSM 46740</strain>
    </source>
</reference>
<gene>
    <name evidence="2" type="ORF">J2853_004699</name>
</gene>
<organism evidence="2 3">
    <name type="scientific">Streptosporangium lutulentum</name>
    <dbReference type="NCBI Taxonomy" id="1461250"/>
    <lineage>
        <taxon>Bacteria</taxon>
        <taxon>Bacillati</taxon>
        <taxon>Actinomycetota</taxon>
        <taxon>Actinomycetes</taxon>
        <taxon>Streptosporangiales</taxon>
        <taxon>Streptosporangiaceae</taxon>
        <taxon>Streptosporangium</taxon>
    </lineage>
</organism>
<dbReference type="InterPro" id="IPR007138">
    <property type="entry name" value="ABM_dom"/>
</dbReference>
<protein>
    <submittedName>
        <fullName evidence="2">Quinol monooxygenase YgiN</fullName>
    </submittedName>
</protein>
<dbReference type="Proteomes" id="UP001225356">
    <property type="component" value="Unassembled WGS sequence"/>
</dbReference>
<evidence type="ECO:0000259" key="1">
    <source>
        <dbReference type="Pfam" id="PF03992"/>
    </source>
</evidence>
<keyword evidence="2" id="KW-0560">Oxidoreductase</keyword>
<name>A0ABT9QFF5_9ACTN</name>
<sequence>MIIISGWLAIDPDDRDAYLQGCIGAVEQARVSPGCLDFALGADLIDAGRINVHERWESEEALYAFRDSGPDEGQTAMIRNAEVLRYQVSGAGPA</sequence>
<feature type="domain" description="ABM" evidence="1">
    <location>
        <begin position="1"/>
        <end position="68"/>
    </location>
</feature>
<dbReference type="Pfam" id="PF03992">
    <property type="entry name" value="ABM"/>
    <property type="match status" value="1"/>
</dbReference>